<feature type="region of interest" description="Disordered" evidence="1">
    <location>
        <begin position="28"/>
        <end position="47"/>
    </location>
</feature>
<proteinExistence type="predicted"/>
<reference evidence="2" key="2">
    <citation type="submission" date="2020-09" db="EMBL/GenBank/DDBJ databases">
        <authorList>
            <person name="Sun Q."/>
            <person name="Zhou Y."/>
        </authorList>
    </citation>
    <scope>NUCLEOTIDE SEQUENCE</scope>
    <source>
        <strain evidence="2">CGMCC 1.15493</strain>
    </source>
</reference>
<feature type="compositionally biased region" description="Basic and acidic residues" evidence="1">
    <location>
        <begin position="36"/>
        <end position="47"/>
    </location>
</feature>
<accession>A0A916XXF4</accession>
<keyword evidence="3" id="KW-1185">Reference proteome</keyword>
<evidence type="ECO:0000313" key="2">
    <source>
        <dbReference type="EMBL" id="GGD19977.1"/>
    </source>
</evidence>
<dbReference type="Proteomes" id="UP000613160">
    <property type="component" value="Unassembled WGS sequence"/>
</dbReference>
<sequence>MEVAKMGRREFDLTVTVPPPFGEVTAAMDGRLPPAGHDHPNDPDNDGEVHVRSASLTLDGISHDIDVDEISTLAVRCGGGWVALDDVLRSRAVEEARA</sequence>
<dbReference type="RefSeq" id="WP_188850825.1">
    <property type="nucleotide sequence ID" value="NZ_BMJJ01000005.1"/>
</dbReference>
<dbReference type="AlphaFoldDB" id="A0A916XXF4"/>
<protein>
    <submittedName>
        <fullName evidence="2">Uncharacterized protein</fullName>
    </submittedName>
</protein>
<evidence type="ECO:0000256" key="1">
    <source>
        <dbReference type="SAM" id="MobiDB-lite"/>
    </source>
</evidence>
<gene>
    <name evidence="2" type="ORF">GCM10011335_23620</name>
</gene>
<name>A0A916XXF4_9HYPH</name>
<dbReference type="EMBL" id="BMJJ01000005">
    <property type="protein sequence ID" value="GGD19977.1"/>
    <property type="molecule type" value="Genomic_DNA"/>
</dbReference>
<reference evidence="2" key="1">
    <citation type="journal article" date="2014" name="Int. J. Syst. Evol. Microbiol.">
        <title>Complete genome sequence of Corynebacterium casei LMG S-19264T (=DSM 44701T), isolated from a smear-ripened cheese.</title>
        <authorList>
            <consortium name="US DOE Joint Genome Institute (JGI-PGF)"/>
            <person name="Walter F."/>
            <person name="Albersmeier A."/>
            <person name="Kalinowski J."/>
            <person name="Ruckert C."/>
        </authorList>
    </citation>
    <scope>NUCLEOTIDE SEQUENCE</scope>
    <source>
        <strain evidence="2">CGMCC 1.15493</strain>
    </source>
</reference>
<organism evidence="2 3">
    <name type="scientific">Aureimonas glaciei</name>
    <dbReference type="NCBI Taxonomy" id="1776957"/>
    <lineage>
        <taxon>Bacteria</taxon>
        <taxon>Pseudomonadati</taxon>
        <taxon>Pseudomonadota</taxon>
        <taxon>Alphaproteobacteria</taxon>
        <taxon>Hyphomicrobiales</taxon>
        <taxon>Aurantimonadaceae</taxon>
        <taxon>Aureimonas</taxon>
    </lineage>
</organism>
<evidence type="ECO:0000313" key="3">
    <source>
        <dbReference type="Proteomes" id="UP000613160"/>
    </source>
</evidence>
<comment type="caution">
    <text evidence="2">The sequence shown here is derived from an EMBL/GenBank/DDBJ whole genome shotgun (WGS) entry which is preliminary data.</text>
</comment>